<feature type="transmembrane region" description="Helical" evidence="8">
    <location>
        <begin position="293"/>
        <end position="310"/>
    </location>
</feature>
<evidence type="ECO:0000313" key="10">
    <source>
        <dbReference type="EMBL" id="WSD20836.1"/>
    </source>
</evidence>
<organism evidence="10 11">
    <name type="scientific">Streptomyces phaeochromogenes</name>
    <dbReference type="NCBI Taxonomy" id="1923"/>
    <lineage>
        <taxon>Bacteria</taxon>
        <taxon>Bacillati</taxon>
        <taxon>Actinomycetota</taxon>
        <taxon>Actinomycetes</taxon>
        <taxon>Kitasatosporales</taxon>
        <taxon>Streptomycetaceae</taxon>
        <taxon>Streptomyces</taxon>
        <taxon>Streptomyces phaeochromogenes group</taxon>
    </lineage>
</organism>
<dbReference type="RefSeq" id="WP_326762441.1">
    <property type="nucleotide sequence ID" value="NZ_CP109135.1"/>
</dbReference>
<dbReference type="PANTHER" id="PTHR33908">
    <property type="entry name" value="MANNOSYLTRANSFERASE YKCB-RELATED"/>
    <property type="match status" value="1"/>
</dbReference>
<keyword evidence="3 10" id="KW-0328">Glycosyltransferase</keyword>
<evidence type="ECO:0000256" key="6">
    <source>
        <dbReference type="ARBA" id="ARBA00022989"/>
    </source>
</evidence>
<dbReference type="InterPro" id="IPR038731">
    <property type="entry name" value="RgtA/B/C-like"/>
</dbReference>
<feature type="transmembrane region" description="Helical" evidence="8">
    <location>
        <begin position="359"/>
        <end position="378"/>
    </location>
</feature>
<evidence type="ECO:0000256" key="7">
    <source>
        <dbReference type="ARBA" id="ARBA00023136"/>
    </source>
</evidence>
<evidence type="ECO:0000259" key="9">
    <source>
        <dbReference type="Pfam" id="PF13231"/>
    </source>
</evidence>
<protein>
    <submittedName>
        <fullName evidence="10">Glycosyltransferase family 39 protein</fullName>
        <ecNumber evidence="10">2.4.-.-</ecNumber>
    </submittedName>
</protein>
<feature type="domain" description="Glycosyltransferase RgtA/B/C/D-like" evidence="9">
    <location>
        <begin position="90"/>
        <end position="237"/>
    </location>
</feature>
<keyword evidence="7 8" id="KW-0472">Membrane</keyword>
<proteinExistence type="predicted"/>
<gene>
    <name evidence="10" type="ORF">OHB35_50545</name>
</gene>
<evidence type="ECO:0000256" key="5">
    <source>
        <dbReference type="ARBA" id="ARBA00022692"/>
    </source>
</evidence>
<dbReference type="Pfam" id="PF13231">
    <property type="entry name" value="PMT_2"/>
    <property type="match status" value="1"/>
</dbReference>
<keyword evidence="6 8" id="KW-1133">Transmembrane helix</keyword>
<sequence>MTYSIADRVVRPPRTARSGAADRSAGDGRWVPFLVFLLPMGVALACVLPGIGHRQLWRDEHDTWWASSIRYADLGLLIQHVDVVVAPFYALMHAWTALAGTSPAALRLPQGLAMAVSAGLLGLLGRQLFTPRTGLVAGLLFALVPTVTRYGHEARPYAFAVLFSLLATLLLLRALERPTLKGWALYTSAITLTGLSHLVALCVVAVHAVAVLRARRGGDHVAHWAFGCAVVMGTSAVVPMIAKGSEQAGRIAWHNATVRDLTTYPMELFGTWFSGAVVMGLGVVGLLTAGRKAVVVPAVWAVLPPVLAFLTSDLFHLFQPRYLLFTVPAWLLLAAAGAVRCADALLAGRTGRLRRVAGGVLVTGAVAGFAFQVLPALATARQDLPGEPDFAAAGRIVTVGQRPGDGIVYNGDFGVRKAMAYELRESARPKDVLMKLTPQQTGWYAADECDVPADCLVGRRRLWLVSTAAGSTRSGMSASTGAALAGRFTVVHTKRLHNLTVQLLERRNR</sequence>
<dbReference type="PANTHER" id="PTHR33908:SF11">
    <property type="entry name" value="MEMBRANE PROTEIN"/>
    <property type="match status" value="1"/>
</dbReference>
<evidence type="ECO:0000256" key="2">
    <source>
        <dbReference type="ARBA" id="ARBA00022475"/>
    </source>
</evidence>
<name>A0ABZ1HQF7_STRPH</name>
<evidence type="ECO:0000313" key="11">
    <source>
        <dbReference type="Proteomes" id="UP001340816"/>
    </source>
</evidence>
<feature type="transmembrane region" description="Helical" evidence="8">
    <location>
        <begin position="322"/>
        <end position="339"/>
    </location>
</feature>
<evidence type="ECO:0000256" key="8">
    <source>
        <dbReference type="SAM" id="Phobius"/>
    </source>
</evidence>
<evidence type="ECO:0000256" key="3">
    <source>
        <dbReference type="ARBA" id="ARBA00022676"/>
    </source>
</evidence>
<keyword evidence="11" id="KW-1185">Reference proteome</keyword>
<dbReference type="EMBL" id="CP109135">
    <property type="protein sequence ID" value="WSD20836.1"/>
    <property type="molecule type" value="Genomic_DNA"/>
</dbReference>
<feature type="transmembrane region" description="Helical" evidence="8">
    <location>
        <begin position="133"/>
        <end position="151"/>
    </location>
</feature>
<dbReference type="EC" id="2.4.-.-" evidence="10"/>
<feature type="transmembrane region" description="Helical" evidence="8">
    <location>
        <begin position="30"/>
        <end position="51"/>
    </location>
</feature>
<keyword evidence="5 8" id="KW-0812">Transmembrane</keyword>
<dbReference type="GO" id="GO:0016757">
    <property type="term" value="F:glycosyltransferase activity"/>
    <property type="evidence" value="ECO:0007669"/>
    <property type="project" value="UniProtKB-KW"/>
</dbReference>
<feature type="transmembrane region" description="Helical" evidence="8">
    <location>
        <begin position="157"/>
        <end position="176"/>
    </location>
</feature>
<dbReference type="InterPro" id="IPR050297">
    <property type="entry name" value="LipidA_mod_glycosyltrf_83"/>
</dbReference>
<keyword evidence="4 10" id="KW-0808">Transferase</keyword>
<feature type="transmembrane region" description="Helical" evidence="8">
    <location>
        <begin position="221"/>
        <end position="242"/>
    </location>
</feature>
<reference evidence="10 11" key="1">
    <citation type="submission" date="2022-10" db="EMBL/GenBank/DDBJ databases">
        <title>The complete genomes of actinobacterial strains from the NBC collection.</title>
        <authorList>
            <person name="Joergensen T.S."/>
            <person name="Alvarez Arevalo M."/>
            <person name="Sterndorff E.B."/>
            <person name="Faurdal D."/>
            <person name="Vuksanovic O."/>
            <person name="Mourched A.-S."/>
            <person name="Charusanti P."/>
            <person name="Shaw S."/>
            <person name="Blin K."/>
            <person name="Weber T."/>
        </authorList>
    </citation>
    <scope>NUCLEOTIDE SEQUENCE [LARGE SCALE GENOMIC DNA]</scope>
    <source>
        <strain evidence="10 11">NBC 01752</strain>
    </source>
</reference>
<evidence type="ECO:0000256" key="1">
    <source>
        <dbReference type="ARBA" id="ARBA00004651"/>
    </source>
</evidence>
<accession>A0ABZ1HQF7</accession>
<evidence type="ECO:0000256" key="4">
    <source>
        <dbReference type="ARBA" id="ARBA00022679"/>
    </source>
</evidence>
<feature type="transmembrane region" description="Helical" evidence="8">
    <location>
        <begin position="183"/>
        <end position="209"/>
    </location>
</feature>
<keyword evidence="2" id="KW-1003">Cell membrane</keyword>
<feature type="transmembrane region" description="Helical" evidence="8">
    <location>
        <begin position="268"/>
        <end position="287"/>
    </location>
</feature>
<dbReference type="Proteomes" id="UP001340816">
    <property type="component" value="Chromosome"/>
</dbReference>
<comment type="subcellular location">
    <subcellularLocation>
        <location evidence="1">Cell membrane</location>
        <topology evidence="1">Multi-pass membrane protein</topology>
    </subcellularLocation>
</comment>